<name>A0A2Z6QYT2_9GLOM</name>
<organism evidence="1 2">
    <name type="scientific">Rhizophagus clarus</name>
    <dbReference type="NCBI Taxonomy" id="94130"/>
    <lineage>
        <taxon>Eukaryota</taxon>
        <taxon>Fungi</taxon>
        <taxon>Fungi incertae sedis</taxon>
        <taxon>Mucoromycota</taxon>
        <taxon>Glomeromycotina</taxon>
        <taxon>Glomeromycetes</taxon>
        <taxon>Glomerales</taxon>
        <taxon>Glomeraceae</taxon>
        <taxon>Rhizophagus</taxon>
    </lineage>
</organism>
<reference evidence="1 2" key="1">
    <citation type="submission" date="2017-11" db="EMBL/GenBank/DDBJ databases">
        <title>The genome of Rhizophagus clarus HR1 reveals common genetic basis of auxotrophy among arbuscular mycorrhizal fungi.</title>
        <authorList>
            <person name="Kobayashi Y."/>
        </authorList>
    </citation>
    <scope>NUCLEOTIDE SEQUENCE [LARGE SCALE GENOMIC DNA]</scope>
    <source>
        <strain evidence="1 2">HR1</strain>
    </source>
</reference>
<evidence type="ECO:0000313" key="2">
    <source>
        <dbReference type="Proteomes" id="UP000247702"/>
    </source>
</evidence>
<dbReference type="EMBL" id="BEXD01001684">
    <property type="protein sequence ID" value="GBB95353.1"/>
    <property type="molecule type" value="Genomic_DNA"/>
</dbReference>
<accession>A0A2Z6QYT2</accession>
<protein>
    <submittedName>
        <fullName evidence="1">Uncharacterized protein</fullName>
    </submittedName>
</protein>
<dbReference type="STRING" id="94130.A0A2Z6QYT2"/>
<feature type="non-terminal residue" evidence="1">
    <location>
        <position position="1"/>
    </location>
</feature>
<keyword evidence="2" id="KW-1185">Reference proteome</keyword>
<evidence type="ECO:0000313" key="1">
    <source>
        <dbReference type="EMBL" id="GBB95353.1"/>
    </source>
</evidence>
<sequence length="190" mass="22029">LKQSLKYIPPPISYSHNAVDGTTTTYSGDIDPEELGHWDNFLDEVKQFNFEVQPKFKRSAFIDYAPLVNEEAARSIFDSNICQALNKLLGPDYVIERKSDYIVDAILSNVGVPHDSEHVCSGKDKVIRQIFTYMSEPWCKYGIISTYEKHWFLYRPRGTPSKLLISDPTVLEAYAYMIMQLCKDYYFIRM</sequence>
<gene>
    <name evidence="1" type="ORF">RclHR1_25130005</name>
</gene>
<proteinExistence type="predicted"/>
<comment type="caution">
    <text evidence="1">The sequence shown here is derived from an EMBL/GenBank/DDBJ whole genome shotgun (WGS) entry which is preliminary data.</text>
</comment>
<dbReference type="AlphaFoldDB" id="A0A2Z6QYT2"/>
<dbReference type="Proteomes" id="UP000247702">
    <property type="component" value="Unassembled WGS sequence"/>
</dbReference>